<organism evidence="2 3">
    <name type="scientific">Nocardia vermiculata</name>
    <dbReference type="NCBI Taxonomy" id="257274"/>
    <lineage>
        <taxon>Bacteria</taxon>
        <taxon>Bacillati</taxon>
        <taxon>Actinomycetota</taxon>
        <taxon>Actinomycetes</taxon>
        <taxon>Mycobacteriales</taxon>
        <taxon>Nocardiaceae</taxon>
        <taxon>Nocardia</taxon>
    </lineage>
</organism>
<proteinExistence type="predicted"/>
<gene>
    <name evidence="2" type="ORF">HGA08_21710</name>
</gene>
<accession>A0A846Y4D8</accession>
<comment type="caution">
    <text evidence="2">The sequence shown here is derived from an EMBL/GenBank/DDBJ whole genome shotgun (WGS) entry which is preliminary data.</text>
</comment>
<keyword evidence="1" id="KW-0732">Signal</keyword>
<evidence type="ECO:0000313" key="2">
    <source>
        <dbReference type="EMBL" id="NKY52822.1"/>
    </source>
</evidence>
<reference evidence="2 3" key="1">
    <citation type="submission" date="2020-04" db="EMBL/GenBank/DDBJ databases">
        <title>MicrobeNet Type strains.</title>
        <authorList>
            <person name="Nicholson A.C."/>
        </authorList>
    </citation>
    <scope>NUCLEOTIDE SEQUENCE [LARGE SCALE GENOMIC DNA]</scope>
    <source>
        <strain evidence="2 3">JCM 12354</strain>
    </source>
</reference>
<sequence>MRSVRLLVLTVLVALALGTCVPAPPRPDAPRTAISVLGAAPLECLNSAFAHYGDSGAGWTGGDSTWSAPLPGNREVFAFSDTFLAPVTAPTRPPGAGFVHNSLVVRGADGRMSTILGGEHDTPAAVLAAPDASHWFWLGAATYLDGALQIPLTEWRAAGAGPLDAEFAGSSLARFAPDDLHHPVSVTPLPRSRNIQWGQWVQPDGAWTYLYGVETDRGDRYLHIARVAGGDLRGPLSVWTGRGWSRDVDASARITSGVGAEFSVHRLRPGAYALISMRDGGIGSEVTARFGAYPSGPFGPAETLYRAPEAGSSGTYRDADVYAYNAHAHPEFSSPTRLVVSYNVNSLDSAPGGDVYRDTGIYRPRFITVDLHDEYHPDSPGRPAHPACR</sequence>
<evidence type="ECO:0000256" key="1">
    <source>
        <dbReference type="SAM" id="SignalP"/>
    </source>
</evidence>
<protein>
    <submittedName>
        <fullName evidence="2">DUF4185 domain-containing protein</fullName>
    </submittedName>
</protein>
<evidence type="ECO:0000313" key="3">
    <source>
        <dbReference type="Proteomes" id="UP000565711"/>
    </source>
</evidence>
<feature type="chain" id="PRO_5038756599" evidence="1">
    <location>
        <begin position="17"/>
        <end position="389"/>
    </location>
</feature>
<dbReference type="Proteomes" id="UP000565711">
    <property type="component" value="Unassembled WGS sequence"/>
</dbReference>
<dbReference type="EMBL" id="JAAXOP010000013">
    <property type="protein sequence ID" value="NKY52822.1"/>
    <property type="molecule type" value="Genomic_DNA"/>
</dbReference>
<keyword evidence="3" id="KW-1185">Reference proteome</keyword>
<dbReference type="RefSeq" id="WP_067874071.1">
    <property type="nucleotide sequence ID" value="NZ_JAAXOP010000013.1"/>
</dbReference>
<name>A0A846Y4D8_9NOCA</name>
<feature type="signal peptide" evidence="1">
    <location>
        <begin position="1"/>
        <end position="16"/>
    </location>
</feature>
<dbReference type="AlphaFoldDB" id="A0A846Y4D8"/>